<name>A0ABU9XDD9_9BACI</name>
<sequence>MPKKRILVFSLSILFIILVMTWFYPYSFFSIKKSYLYNPDSVVVNQYVRDITNFKEVVEQDLSENTSENPIDLTVDKTRSVLPILEQDWLVSKKPVPMNKQDLSTMLFEVENARDTLLNLVADQEYSSESREYLVATIGSLLRVEKSITDLINETAASRKALRIKFNNLKGEIMKSFMLYESFYEWSQEEIN</sequence>
<accession>A0ABU9XDD9</accession>
<keyword evidence="1" id="KW-1133">Transmembrane helix</keyword>
<reference evidence="2 3" key="1">
    <citation type="submission" date="2024-05" db="EMBL/GenBank/DDBJ databases">
        <authorList>
            <person name="Haq I."/>
            <person name="Ullah Z."/>
            <person name="Ahmad R."/>
            <person name="Li M."/>
            <person name="Tong Y."/>
        </authorList>
    </citation>
    <scope>NUCLEOTIDE SEQUENCE [LARGE SCALE GENOMIC DNA]</scope>
    <source>
        <strain evidence="2 3">16A2E</strain>
    </source>
</reference>
<keyword evidence="1" id="KW-0472">Membrane</keyword>
<evidence type="ECO:0000313" key="2">
    <source>
        <dbReference type="EMBL" id="MEN2766284.1"/>
    </source>
</evidence>
<comment type="caution">
    <text evidence="2">The sequence shown here is derived from an EMBL/GenBank/DDBJ whole genome shotgun (WGS) entry which is preliminary data.</text>
</comment>
<keyword evidence="3" id="KW-1185">Reference proteome</keyword>
<dbReference type="EMBL" id="JBDIML010000001">
    <property type="protein sequence ID" value="MEN2766284.1"/>
    <property type="molecule type" value="Genomic_DNA"/>
</dbReference>
<dbReference type="RefSeq" id="WP_345823737.1">
    <property type="nucleotide sequence ID" value="NZ_JBDIML010000001.1"/>
</dbReference>
<gene>
    <name evidence="2" type="ORF">ABC228_03725</name>
</gene>
<proteinExistence type="predicted"/>
<evidence type="ECO:0000313" key="3">
    <source>
        <dbReference type="Proteomes" id="UP001444625"/>
    </source>
</evidence>
<organism evidence="2 3">
    <name type="scientific">Ornithinibacillus xuwenensis</name>
    <dbReference type="NCBI Taxonomy" id="3144668"/>
    <lineage>
        <taxon>Bacteria</taxon>
        <taxon>Bacillati</taxon>
        <taxon>Bacillota</taxon>
        <taxon>Bacilli</taxon>
        <taxon>Bacillales</taxon>
        <taxon>Bacillaceae</taxon>
        <taxon>Ornithinibacillus</taxon>
    </lineage>
</organism>
<keyword evidence="1" id="KW-0812">Transmembrane</keyword>
<dbReference type="Proteomes" id="UP001444625">
    <property type="component" value="Unassembled WGS sequence"/>
</dbReference>
<feature type="transmembrane region" description="Helical" evidence="1">
    <location>
        <begin position="6"/>
        <end position="24"/>
    </location>
</feature>
<protein>
    <submittedName>
        <fullName evidence="2">Uncharacterized protein</fullName>
    </submittedName>
</protein>
<evidence type="ECO:0000256" key="1">
    <source>
        <dbReference type="SAM" id="Phobius"/>
    </source>
</evidence>